<evidence type="ECO:0000313" key="12">
    <source>
        <dbReference type="Proteomes" id="UP000769157"/>
    </source>
</evidence>
<evidence type="ECO:0000256" key="8">
    <source>
        <dbReference type="PROSITE-ProRule" id="PRU00042"/>
    </source>
</evidence>
<keyword evidence="12" id="KW-1185">Reference proteome</keyword>
<evidence type="ECO:0000256" key="2">
    <source>
        <dbReference type="ARBA" id="ARBA00022723"/>
    </source>
</evidence>
<dbReference type="Proteomes" id="UP000769157">
    <property type="component" value="Unassembled WGS sequence"/>
</dbReference>
<keyword evidence="5" id="KW-0862">Zinc</keyword>
<dbReference type="GO" id="GO:0043565">
    <property type="term" value="F:sequence-specific DNA binding"/>
    <property type="evidence" value="ECO:0007669"/>
    <property type="project" value="TreeGrafter"/>
</dbReference>
<keyword evidence="2" id="KW-0479">Metal-binding</keyword>
<dbReference type="PANTHER" id="PTHR24408:SF58">
    <property type="entry name" value="TRANSCRIPTION FACTOR (TFIIIA), PUTATIVE (AFU_ORTHOLOGUE AFUA_1G05150)-RELATED"/>
    <property type="match status" value="1"/>
</dbReference>
<feature type="region of interest" description="Disordered" evidence="9">
    <location>
        <begin position="1"/>
        <end position="60"/>
    </location>
</feature>
<dbReference type="GO" id="GO:0005634">
    <property type="term" value="C:nucleus"/>
    <property type="evidence" value="ECO:0007669"/>
    <property type="project" value="UniProtKB-SubCell"/>
</dbReference>
<keyword evidence="7" id="KW-0539">Nucleus</keyword>
<proteinExistence type="predicted"/>
<feature type="region of interest" description="Disordered" evidence="9">
    <location>
        <begin position="385"/>
        <end position="433"/>
    </location>
</feature>
<dbReference type="PANTHER" id="PTHR24408">
    <property type="entry name" value="ZINC FINGER PROTEIN"/>
    <property type="match status" value="1"/>
</dbReference>
<evidence type="ECO:0000256" key="1">
    <source>
        <dbReference type="ARBA" id="ARBA00004123"/>
    </source>
</evidence>
<keyword evidence="6" id="KW-0238">DNA-binding</keyword>
<dbReference type="OrthoDB" id="2687452at2759"/>
<comment type="subcellular location">
    <subcellularLocation>
        <location evidence="1">Nucleus</location>
    </subcellularLocation>
</comment>
<dbReference type="GeneID" id="70232417"/>
<evidence type="ECO:0000259" key="10">
    <source>
        <dbReference type="PROSITE" id="PS50157"/>
    </source>
</evidence>
<dbReference type="RefSeq" id="XP_046064920.1">
    <property type="nucleotide sequence ID" value="XM_046205594.1"/>
</dbReference>
<dbReference type="SUPFAM" id="SSF57667">
    <property type="entry name" value="beta-beta-alpha zinc fingers"/>
    <property type="match status" value="1"/>
</dbReference>
<dbReference type="AlphaFoldDB" id="A0A9P8PI96"/>
<keyword evidence="3" id="KW-0677">Repeat</keyword>
<feature type="region of interest" description="Disordered" evidence="9">
    <location>
        <begin position="347"/>
        <end position="366"/>
    </location>
</feature>
<evidence type="ECO:0000256" key="5">
    <source>
        <dbReference type="ARBA" id="ARBA00022833"/>
    </source>
</evidence>
<dbReference type="PROSITE" id="PS00028">
    <property type="entry name" value="ZINC_FINGER_C2H2_1"/>
    <property type="match status" value="1"/>
</dbReference>
<sequence length="433" mass="48205">MSKQAKNPSIAKLVDTAAVNAEQGQGPQSKADPNNKFAAPSSASSASTFSSNGIQAQQAAQQANFQNNGGQYFPMQQQQHPQQQIPQQYGTSFLPPPNPMNVQQPYYIPFFPNPYYNPSQQQQHISQQRFSSGIQPTSMSPNGSIKLPTFSGSDAYYQKGQQGPQAPAGVETAAQGLIPQNSGYMEAGAEAGGALKQNIYEGISPSKRAQQSVDPDNESKPYKCAQCDWAFIRHSDLRRHARSHGSPEYHCPYWHPEYATCPHRNQGSFNRLDVLKRHLRLVHFDPEVKEEGRESLVRRQDTGTCLSCGKYFVNSKAFIDHVDDCALNTPMEQWRFKKNGIVTSVKKDGNRGFDEGLEPNSEHPYQNNIEQRVLTGDDILEKSSGLKYRESESEPVEADAVNNKRLASSLDGSKNASHNYLKRPRGRPRKLMS</sequence>
<dbReference type="SMART" id="SM00355">
    <property type="entry name" value="ZnF_C2H2"/>
    <property type="match status" value="2"/>
</dbReference>
<keyword evidence="4 8" id="KW-0863">Zinc-finger</keyword>
<reference evidence="11" key="1">
    <citation type="journal article" date="2021" name="Open Biol.">
        <title>Shared evolutionary footprints suggest mitochondrial oxidative damage underlies multiple complex I losses in fungi.</title>
        <authorList>
            <person name="Schikora-Tamarit M.A."/>
            <person name="Marcet-Houben M."/>
            <person name="Nosek J."/>
            <person name="Gabaldon T."/>
        </authorList>
    </citation>
    <scope>NUCLEOTIDE SEQUENCE</scope>
    <source>
        <strain evidence="11">CBS6075</strain>
    </source>
</reference>
<feature type="compositionally biased region" description="Low complexity" evidence="9">
    <location>
        <begin position="38"/>
        <end position="60"/>
    </location>
</feature>
<comment type="caution">
    <text evidence="11">The sequence shown here is derived from an EMBL/GenBank/DDBJ whole genome shotgun (WGS) entry which is preliminary data.</text>
</comment>
<dbReference type="EMBL" id="JAEUBE010000055">
    <property type="protein sequence ID" value="KAH3671744.1"/>
    <property type="molecule type" value="Genomic_DNA"/>
</dbReference>
<evidence type="ECO:0000256" key="4">
    <source>
        <dbReference type="ARBA" id="ARBA00022771"/>
    </source>
</evidence>
<evidence type="ECO:0000313" key="11">
    <source>
        <dbReference type="EMBL" id="KAH3671744.1"/>
    </source>
</evidence>
<dbReference type="GO" id="GO:0000981">
    <property type="term" value="F:DNA-binding transcription factor activity, RNA polymerase II-specific"/>
    <property type="evidence" value="ECO:0007669"/>
    <property type="project" value="TreeGrafter"/>
</dbReference>
<reference evidence="11" key="2">
    <citation type="submission" date="2021-01" db="EMBL/GenBank/DDBJ databases">
        <authorList>
            <person name="Schikora-Tamarit M.A."/>
        </authorList>
    </citation>
    <scope>NUCLEOTIDE SEQUENCE</scope>
    <source>
        <strain evidence="11">CBS6075</strain>
    </source>
</reference>
<evidence type="ECO:0000256" key="7">
    <source>
        <dbReference type="ARBA" id="ARBA00023242"/>
    </source>
</evidence>
<dbReference type="Pfam" id="PF00096">
    <property type="entry name" value="zf-C2H2"/>
    <property type="match status" value="1"/>
</dbReference>
<name>A0A9P8PI96_9ASCO</name>
<dbReference type="PROSITE" id="PS50157">
    <property type="entry name" value="ZINC_FINGER_C2H2_2"/>
    <property type="match status" value="1"/>
</dbReference>
<feature type="compositionally biased region" description="Polar residues" evidence="9">
    <location>
        <begin position="22"/>
        <end position="32"/>
    </location>
</feature>
<organism evidence="11 12">
    <name type="scientific">Ogataea philodendri</name>
    <dbReference type="NCBI Taxonomy" id="1378263"/>
    <lineage>
        <taxon>Eukaryota</taxon>
        <taxon>Fungi</taxon>
        <taxon>Dikarya</taxon>
        <taxon>Ascomycota</taxon>
        <taxon>Saccharomycotina</taxon>
        <taxon>Pichiomycetes</taxon>
        <taxon>Pichiales</taxon>
        <taxon>Pichiaceae</taxon>
        <taxon>Ogataea</taxon>
    </lineage>
</organism>
<evidence type="ECO:0000256" key="9">
    <source>
        <dbReference type="SAM" id="MobiDB-lite"/>
    </source>
</evidence>
<feature type="domain" description="C2H2-type" evidence="10">
    <location>
        <begin position="222"/>
        <end position="249"/>
    </location>
</feature>
<accession>A0A9P8PI96</accession>
<evidence type="ECO:0000256" key="6">
    <source>
        <dbReference type="ARBA" id="ARBA00023125"/>
    </source>
</evidence>
<dbReference type="FunFam" id="3.30.160.60:FF:001004">
    <property type="entry name" value="Zinc finger protein 426"/>
    <property type="match status" value="1"/>
</dbReference>
<dbReference type="InterPro" id="IPR036236">
    <property type="entry name" value="Znf_C2H2_sf"/>
</dbReference>
<dbReference type="GO" id="GO:0008270">
    <property type="term" value="F:zinc ion binding"/>
    <property type="evidence" value="ECO:0007669"/>
    <property type="project" value="UniProtKB-KW"/>
</dbReference>
<evidence type="ECO:0000256" key="3">
    <source>
        <dbReference type="ARBA" id="ARBA00022737"/>
    </source>
</evidence>
<dbReference type="Gene3D" id="3.30.160.60">
    <property type="entry name" value="Classic Zinc Finger"/>
    <property type="match status" value="1"/>
</dbReference>
<feature type="compositionally biased region" description="Basic residues" evidence="9">
    <location>
        <begin position="420"/>
        <end position="433"/>
    </location>
</feature>
<protein>
    <recommendedName>
        <fullName evidence="10">C2H2-type domain-containing protein</fullName>
    </recommendedName>
</protein>
<dbReference type="InterPro" id="IPR013087">
    <property type="entry name" value="Znf_C2H2_type"/>
</dbReference>
<gene>
    <name evidence="11" type="ORF">OGAPHI_000449</name>
</gene>